<accession>A0A2S2E3U2</accession>
<dbReference type="EMBL" id="CP029347">
    <property type="protein sequence ID" value="AWL11687.1"/>
    <property type="molecule type" value="Genomic_DNA"/>
</dbReference>
<sequence>MFQSLSTYIGFRYARTRKGNPFVAFINVFSVAGIALGLAALITISSVMNGFEGQLKDRILGLMPHFVLEQPVDKPLSPEITGLSGIQAYAPYIETEALIQSASALKGVQLQGVSPETIGSASAVGQHLIAGEMPLEGGRYEILIGRALASALSIKVGDRVRLMSAEASVFTPLGRFPSQRQFTVVGIFDLGSQMDDKVVLSHIQDIARLLRTQVERRAHWRLFLDDAFDWQPVAEVLDKREVKYQSWRERQGPLFDAVKMEKNMMGLMLGLIIAVAAFNIVSAMVMVVTEKSGDIAILRTMGMAPGQVMRIFLFTGLYNGAKGVLFGLIGGVLIASQLTTIMGLMGVNLFPGAGPIPVQMQPANILVMVMGCLLLSFLATLYPAFKALKVMPAQALRYE</sequence>
<dbReference type="GO" id="GO:0044874">
    <property type="term" value="P:lipoprotein localization to outer membrane"/>
    <property type="evidence" value="ECO:0007669"/>
    <property type="project" value="TreeGrafter"/>
</dbReference>
<comment type="similarity">
    <text evidence="2">Belongs to the ABC-4 integral membrane protein family. LolC/E subfamily.</text>
</comment>
<name>A0A2S2E3U2_9ALTE</name>
<keyword evidence="12" id="KW-1185">Reference proteome</keyword>
<organism evidence="11 12">
    <name type="scientific">Saliniradius amylolyticus</name>
    <dbReference type="NCBI Taxonomy" id="2183582"/>
    <lineage>
        <taxon>Bacteria</taxon>
        <taxon>Pseudomonadati</taxon>
        <taxon>Pseudomonadota</taxon>
        <taxon>Gammaproteobacteria</taxon>
        <taxon>Alteromonadales</taxon>
        <taxon>Alteromonadaceae</taxon>
        <taxon>Saliniradius</taxon>
    </lineage>
</organism>
<keyword evidence="7 8" id="KW-0472">Membrane</keyword>
<dbReference type="KEGG" id="salh:HMF8227_01206"/>
<feature type="transmembrane region" description="Helical" evidence="8">
    <location>
        <begin position="267"/>
        <end position="289"/>
    </location>
</feature>
<evidence type="ECO:0000313" key="11">
    <source>
        <dbReference type="EMBL" id="AWL11687.1"/>
    </source>
</evidence>
<feature type="transmembrane region" description="Helical" evidence="8">
    <location>
        <begin position="325"/>
        <end position="345"/>
    </location>
</feature>
<comment type="subcellular location">
    <subcellularLocation>
        <location evidence="1">Cell membrane</location>
        <topology evidence="1">Multi-pass membrane protein</topology>
    </subcellularLocation>
</comment>
<evidence type="ECO:0000259" key="10">
    <source>
        <dbReference type="Pfam" id="PF12704"/>
    </source>
</evidence>
<proteinExistence type="inferred from homology"/>
<keyword evidence="11" id="KW-0449">Lipoprotein</keyword>
<dbReference type="OrthoDB" id="9808461at2"/>
<evidence type="ECO:0000256" key="4">
    <source>
        <dbReference type="ARBA" id="ARBA00022475"/>
    </source>
</evidence>
<dbReference type="GO" id="GO:0098797">
    <property type="term" value="C:plasma membrane protein complex"/>
    <property type="evidence" value="ECO:0007669"/>
    <property type="project" value="TreeGrafter"/>
</dbReference>
<protein>
    <submittedName>
        <fullName evidence="11">Lipoprotein-releasing system transmembrane protein LolC</fullName>
    </submittedName>
</protein>
<dbReference type="NCBIfam" id="TIGR02212">
    <property type="entry name" value="lolCE"/>
    <property type="match status" value="1"/>
</dbReference>
<evidence type="ECO:0000256" key="8">
    <source>
        <dbReference type="SAM" id="Phobius"/>
    </source>
</evidence>
<evidence type="ECO:0000256" key="3">
    <source>
        <dbReference type="ARBA" id="ARBA00022448"/>
    </source>
</evidence>
<reference evidence="11 12" key="1">
    <citation type="submission" date="2018-05" db="EMBL/GenBank/DDBJ databases">
        <title>Salinimonas sp. HMF8227 Genome sequencing and assembly.</title>
        <authorList>
            <person name="Kang H."/>
            <person name="Kang J."/>
            <person name="Cha I."/>
            <person name="Kim H."/>
            <person name="Joh K."/>
        </authorList>
    </citation>
    <scope>NUCLEOTIDE SEQUENCE [LARGE SCALE GENOMIC DNA]</scope>
    <source>
        <strain evidence="11 12">HMF8227</strain>
    </source>
</reference>
<feature type="transmembrane region" description="Helical" evidence="8">
    <location>
        <begin position="295"/>
        <end position="313"/>
    </location>
</feature>
<feature type="transmembrane region" description="Helical" evidence="8">
    <location>
        <begin position="365"/>
        <end position="385"/>
    </location>
</feature>
<feature type="domain" description="MacB-like periplasmic core" evidence="10">
    <location>
        <begin position="30"/>
        <end position="211"/>
    </location>
</feature>
<keyword evidence="4" id="KW-1003">Cell membrane</keyword>
<dbReference type="InterPro" id="IPR025857">
    <property type="entry name" value="MacB_PCD"/>
</dbReference>
<dbReference type="InterPro" id="IPR011925">
    <property type="entry name" value="LolCE_TM"/>
</dbReference>
<dbReference type="PANTHER" id="PTHR30489:SF8">
    <property type="entry name" value="LIPOPROTEIN-RELEASING SYSTEM TRANSMEMBRANE PROTEIN LOLC"/>
    <property type="match status" value="1"/>
</dbReference>
<feature type="domain" description="ABC3 transporter permease C-terminal" evidence="9">
    <location>
        <begin position="267"/>
        <end position="390"/>
    </location>
</feature>
<evidence type="ECO:0000256" key="5">
    <source>
        <dbReference type="ARBA" id="ARBA00022692"/>
    </source>
</evidence>
<dbReference type="AlphaFoldDB" id="A0A2S2E3U2"/>
<dbReference type="PANTHER" id="PTHR30489">
    <property type="entry name" value="LIPOPROTEIN-RELEASING SYSTEM TRANSMEMBRANE PROTEIN LOLE"/>
    <property type="match status" value="1"/>
</dbReference>
<evidence type="ECO:0000313" key="12">
    <source>
        <dbReference type="Proteomes" id="UP000245728"/>
    </source>
</evidence>
<evidence type="ECO:0000256" key="7">
    <source>
        <dbReference type="ARBA" id="ARBA00023136"/>
    </source>
</evidence>
<dbReference type="InterPro" id="IPR051447">
    <property type="entry name" value="Lipoprotein-release_system"/>
</dbReference>
<dbReference type="Pfam" id="PF02687">
    <property type="entry name" value="FtsX"/>
    <property type="match status" value="1"/>
</dbReference>
<evidence type="ECO:0000256" key="6">
    <source>
        <dbReference type="ARBA" id="ARBA00022989"/>
    </source>
</evidence>
<feature type="transmembrane region" description="Helical" evidence="8">
    <location>
        <begin position="22"/>
        <end position="48"/>
    </location>
</feature>
<dbReference type="GO" id="GO:0042953">
    <property type="term" value="P:lipoprotein transport"/>
    <property type="evidence" value="ECO:0007669"/>
    <property type="project" value="InterPro"/>
</dbReference>
<keyword evidence="6 8" id="KW-1133">Transmembrane helix</keyword>
<evidence type="ECO:0000259" key="9">
    <source>
        <dbReference type="Pfam" id="PF02687"/>
    </source>
</evidence>
<dbReference type="Pfam" id="PF12704">
    <property type="entry name" value="MacB_PCD"/>
    <property type="match status" value="1"/>
</dbReference>
<dbReference type="InterPro" id="IPR003838">
    <property type="entry name" value="ABC3_permease_C"/>
</dbReference>
<evidence type="ECO:0000256" key="1">
    <source>
        <dbReference type="ARBA" id="ARBA00004651"/>
    </source>
</evidence>
<keyword evidence="3" id="KW-0813">Transport</keyword>
<gene>
    <name evidence="11" type="ORF">HMF8227_01206</name>
</gene>
<dbReference type="Proteomes" id="UP000245728">
    <property type="component" value="Chromosome"/>
</dbReference>
<keyword evidence="5 8" id="KW-0812">Transmembrane</keyword>
<evidence type="ECO:0000256" key="2">
    <source>
        <dbReference type="ARBA" id="ARBA00005236"/>
    </source>
</evidence>